<gene>
    <name evidence="2" type="ORF">FA13DRAFT_825259</name>
</gene>
<dbReference type="AlphaFoldDB" id="A0A4Y7T2Z3"/>
<reference evidence="2 3" key="1">
    <citation type="journal article" date="2019" name="Nat. Ecol. Evol.">
        <title>Megaphylogeny resolves global patterns of mushroom evolution.</title>
        <authorList>
            <person name="Varga T."/>
            <person name="Krizsan K."/>
            <person name="Foldi C."/>
            <person name="Dima B."/>
            <person name="Sanchez-Garcia M."/>
            <person name="Sanchez-Ramirez S."/>
            <person name="Szollosi G.J."/>
            <person name="Szarkandi J.G."/>
            <person name="Papp V."/>
            <person name="Albert L."/>
            <person name="Andreopoulos W."/>
            <person name="Angelini C."/>
            <person name="Antonin V."/>
            <person name="Barry K.W."/>
            <person name="Bougher N.L."/>
            <person name="Buchanan P."/>
            <person name="Buyck B."/>
            <person name="Bense V."/>
            <person name="Catcheside P."/>
            <person name="Chovatia M."/>
            <person name="Cooper J."/>
            <person name="Damon W."/>
            <person name="Desjardin D."/>
            <person name="Finy P."/>
            <person name="Geml J."/>
            <person name="Haridas S."/>
            <person name="Hughes K."/>
            <person name="Justo A."/>
            <person name="Karasinski D."/>
            <person name="Kautmanova I."/>
            <person name="Kiss B."/>
            <person name="Kocsube S."/>
            <person name="Kotiranta H."/>
            <person name="LaButti K.M."/>
            <person name="Lechner B.E."/>
            <person name="Liimatainen K."/>
            <person name="Lipzen A."/>
            <person name="Lukacs Z."/>
            <person name="Mihaltcheva S."/>
            <person name="Morgado L.N."/>
            <person name="Niskanen T."/>
            <person name="Noordeloos M.E."/>
            <person name="Ohm R.A."/>
            <person name="Ortiz-Santana B."/>
            <person name="Ovrebo C."/>
            <person name="Racz N."/>
            <person name="Riley R."/>
            <person name="Savchenko A."/>
            <person name="Shiryaev A."/>
            <person name="Soop K."/>
            <person name="Spirin V."/>
            <person name="Szebenyi C."/>
            <person name="Tomsovsky M."/>
            <person name="Tulloss R.E."/>
            <person name="Uehling J."/>
            <person name="Grigoriev I.V."/>
            <person name="Vagvolgyi C."/>
            <person name="Papp T."/>
            <person name="Martin F.M."/>
            <person name="Miettinen O."/>
            <person name="Hibbett D.S."/>
            <person name="Nagy L.G."/>
        </authorList>
    </citation>
    <scope>NUCLEOTIDE SEQUENCE [LARGE SCALE GENOMIC DNA]</scope>
    <source>
        <strain evidence="2 3">FP101781</strain>
    </source>
</reference>
<comment type="caution">
    <text evidence="2">The sequence shown here is derived from an EMBL/GenBank/DDBJ whole genome shotgun (WGS) entry which is preliminary data.</text>
</comment>
<evidence type="ECO:0000313" key="3">
    <source>
        <dbReference type="Proteomes" id="UP000298030"/>
    </source>
</evidence>
<feature type="region of interest" description="Disordered" evidence="1">
    <location>
        <begin position="53"/>
        <end position="72"/>
    </location>
</feature>
<evidence type="ECO:0000256" key="1">
    <source>
        <dbReference type="SAM" id="MobiDB-lite"/>
    </source>
</evidence>
<sequence length="72" mass="8239">MSNYCQTYHRQPRVRIETNEISVIVPVTTREATSNTGDCLVCHNLRSCQQTRQHSSGGRSFRLAKRSIDGMR</sequence>
<evidence type="ECO:0000313" key="2">
    <source>
        <dbReference type="EMBL" id="TEB27992.1"/>
    </source>
</evidence>
<dbReference type="EMBL" id="QPFP01000035">
    <property type="protein sequence ID" value="TEB27992.1"/>
    <property type="molecule type" value="Genomic_DNA"/>
</dbReference>
<keyword evidence="3" id="KW-1185">Reference proteome</keyword>
<dbReference type="Proteomes" id="UP000298030">
    <property type="component" value="Unassembled WGS sequence"/>
</dbReference>
<accession>A0A4Y7T2Z3</accession>
<protein>
    <submittedName>
        <fullName evidence="2">Uncharacterized protein</fullName>
    </submittedName>
</protein>
<name>A0A4Y7T2Z3_COPMI</name>
<organism evidence="2 3">
    <name type="scientific">Coprinellus micaceus</name>
    <name type="common">Glistening ink-cap mushroom</name>
    <name type="synonym">Coprinus micaceus</name>
    <dbReference type="NCBI Taxonomy" id="71717"/>
    <lineage>
        <taxon>Eukaryota</taxon>
        <taxon>Fungi</taxon>
        <taxon>Dikarya</taxon>
        <taxon>Basidiomycota</taxon>
        <taxon>Agaricomycotina</taxon>
        <taxon>Agaricomycetes</taxon>
        <taxon>Agaricomycetidae</taxon>
        <taxon>Agaricales</taxon>
        <taxon>Agaricineae</taxon>
        <taxon>Psathyrellaceae</taxon>
        <taxon>Coprinellus</taxon>
    </lineage>
</organism>
<proteinExistence type="predicted"/>